<protein>
    <submittedName>
        <fullName evidence="1">TIGR02678 family protein</fullName>
    </submittedName>
</protein>
<name>A0ABX8RBY3_9CLOT</name>
<dbReference type="EMBL" id="CP078093">
    <property type="protein sequence ID" value="QXM06570.1"/>
    <property type="molecule type" value="Genomic_DNA"/>
</dbReference>
<proteinExistence type="predicted"/>
<dbReference type="NCBIfam" id="TIGR02678">
    <property type="entry name" value="TIGR02678 family protein"/>
    <property type="match status" value="1"/>
</dbReference>
<organism evidence="1 2">
    <name type="scientific">Crassaminicella indica</name>
    <dbReference type="NCBI Taxonomy" id="2855394"/>
    <lineage>
        <taxon>Bacteria</taxon>
        <taxon>Bacillati</taxon>
        <taxon>Bacillota</taxon>
        <taxon>Clostridia</taxon>
        <taxon>Eubacteriales</taxon>
        <taxon>Clostridiaceae</taxon>
        <taxon>Crassaminicella</taxon>
    </lineage>
</organism>
<evidence type="ECO:0000313" key="1">
    <source>
        <dbReference type="EMBL" id="QXM06570.1"/>
    </source>
</evidence>
<dbReference type="RefSeq" id="WP_218283266.1">
    <property type="nucleotide sequence ID" value="NZ_CP078093.1"/>
</dbReference>
<dbReference type="Pfam" id="PF09661">
    <property type="entry name" value="DUF2398"/>
    <property type="match status" value="1"/>
</dbReference>
<gene>
    <name evidence="1" type="ORF">KVH43_02135</name>
</gene>
<dbReference type="Proteomes" id="UP000886818">
    <property type="component" value="Chromosome"/>
</dbReference>
<keyword evidence="2" id="KW-1185">Reference proteome</keyword>
<evidence type="ECO:0000313" key="2">
    <source>
        <dbReference type="Proteomes" id="UP000886818"/>
    </source>
</evidence>
<accession>A0ABX8RBY3</accession>
<dbReference type="InterPro" id="IPR013494">
    <property type="entry name" value="CHP02678"/>
</dbReference>
<reference evidence="1" key="1">
    <citation type="submission" date="2021-07" db="EMBL/GenBank/DDBJ databases">
        <title>Complete genome sequence of Crassaminicella sp. 143-21, isolated from a deep-sea hydrothermal vent.</title>
        <authorList>
            <person name="Li X."/>
        </authorList>
    </citation>
    <scope>NUCLEOTIDE SEQUENCE</scope>
    <source>
        <strain evidence="1">143-21</strain>
    </source>
</reference>
<sequence length="378" mass="44331">MEVLKKLLENYFIVKEKDKNLYYEIKDKYKSFKPFIRDKLGYDLFIRGDFIKLEKIPGRPESWMGIDDFDNIREYIFLMLLLIFLEDKNKEEQFLLSHVTEFIAANSVGEKVDWTDYQTRRSLIKVMKFALNQNIILINDGEENEFTRDTSTEVLYESTGLSRYMVRSFSIDIMKCTSYRDLEEDYGEFLDSGRGFLRKNRVYRRLLLSPVVYNEGAEDEDYLYIKNYRNIIEGDFRKYLNWSLHVHRNGAIAVLAEGDRLKGTFPSSAGISDIVLHLNKKIFNAVKEGKLNRKINDLISMTHEAFNEFVKDLKKEMGNGWSKEYRECSLDKLVHDILEYMKSFCMVKVDDNINIYPLVGKVIGDYPSNYAGGGHDGK</sequence>